<keyword evidence="3 4" id="KW-0949">S-adenosyl-L-methionine</keyword>
<dbReference type="GO" id="GO:0000287">
    <property type="term" value="F:magnesium ion binding"/>
    <property type="evidence" value="ECO:0007669"/>
    <property type="project" value="UniProtKB-UniRule"/>
</dbReference>
<dbReference type="EMBL" id="FUYH01000004">
    <property type="protein sequence ID" value="SKA81751.1"/>
    <property type="molecule type" value="Genomic_DNA"/>
</dbReference>
<dbReference type="InterPro" id="IPR002935">
    <property type="entry name" value="SAM_O-MeTrfase"/>
</dbReference>
<evidence type="ECO:0000313" key="6">
    <source>
        <dbReference type="Proteomes" id="UP000190105"/>
    </source>
</evidence>
<gene>
    <name evidence="4" type="primary">trmR</name>
    <name evidence="5" type="ORF">SAMN05443428_104110</name>
</gene>
<evidence type="ECO:0000256" key="4">
    <source>
        <dbReference type="HAMAP-Rule" id="MF_02217"/>
    </source>
</evidence>
<dbReference type="InterPro" id="IPR029063">
    <property type="entry name" value="SAM-dependent_MTases_sf"/>
</dbReference>
<name>A0A1T4WYS4_9CLOT</name>
<evidence type="ECO:0000256" key="3">
    <source>
        <dbReference type="ARBA" id="ARBA00022691"/>
    </source>
</evidence>
<keyword evidence="4" id="KW-0460">Magnesium</keyword>
<dbReference type="AlphaFoldDB" id="A0A1T4WYS4"/>
<feature type="binding site" evidence="4">
    <location>
        <position position="39"/>
    </location>
    <ligand>
        <name>S-adenosyl-L-methionine</name>
        <dbReference type="ChEBI" id="CHEBI:59789"/>
    </ligand>
</feature>
<feature type="binding site" evidence="4">
    <location>
        <position position="160"/>
    </location>
    <ligand>
        <name>Mg(2+)</name>
        <dbReference type="ChEBI" id="CHEBI:18420"/>
    </ligand>
</feature>
<sequence>MSNIAHDYIEEYIRGLIPQKSGHIKMMEDYAKENDVPIIHPEVAQFLRVLIKSHNVKRILEVGTAIGYSALIMAQACGEGCEVVSIERDDEMYNKAIENIKTLKMEDNVKVLKGDALEVLQDIEGEFDLIFLDAAKGHYDKFLPLCLKHLKIKGLLVCDNVLFRGMIATNKLLIRRKITIVKRMRKYLSHISNMPELETVVLPIGDGIALCCKLEVDNS</sequence>
<dbReference type="CDD" id="cd02440">
    <property type="entry name" value="AdoMet_MTases"/>
    <property type="match status" value="1"/>
</dbReference>
<proteinExistence type="inferred from homology"/>
<feature type="binding site" evidence="4">
    <location>
        <position position="87"/>
    </location>
    <ligand>
        <name>S-adenosyl-L-methionine</name>
        <dbReference type="ChEBI" id="CHEBI:59789"/>
    </ligand>
</feature>
<evidence type="ECO:0000256" key="2">
    <source>
        <dbReference type="ARBA" id="ARBA00022679"/>
    </source>
</evidence>
<dbReference type="PANTHER" id="PTHR10509">
    <property type="entry name" value="O-METHYLTRANSFERASE-RELATED"/>
    <property type="match status" value="1"/>
</dbReference>
<comment type="catalytic activity">
    <reaction evidence="4">
        <text>5-hydroxyuridine(34) in tRNA + S-adenosyl-L-methionine = 5-methoxyuridine(34) in tRNA + S-adenosyl-L-homocysteine + H(+)</text>
        <dbReference type="Rhea" id="RHEA:60524"/>
        <dbReference type="Rhea" id="RHEA-COMP:13381"/>
        <dbReference type="Rhea" id="RHEA-COMP:15591"/>
        <dbReference type="ChEBI" id="CHEBI:15378"/>
        <dbReference type="ChEBI" id="CHEBI:57856"/>
        <dbReference type="ChEBI" id="CHEBI:59789"/>
        <dbReference type="ChEBI" id="CHEBI:136877"/>
        <dbReference type="ChEBI" id="CHEBI:143860"/>
    </reaction>
</comment>
<dbReference type="Pfam" id="PF01596">
    <property type="entry name" value="Methyltransf_3"/>
    <property type="match status" value="1"/>
</dbReference>
<dbReference type="HAMAP" id="MF_02217">
    <property type="entry name" value="TrmR_methyltr"/>
    <property type="match status" value="1"/>
</dbReference>
<feature type="binding site" evidence="4">
    <location>
        <position position="69"/>
    </location>
    <ligand>
        <name>S-adenosyl-L-methionine</name>
        <dbReference type="ChEBI" id="CHEBI:59789"/>
    </ligand>
</feature>
<feature type="binding site" evidence="4">
    <location>
        <position position="133"/>
    </location>
    <ligand>
        <name>S-adenosyl-L-methionine</name>
        <dbReference type="ChEBI" id="CHEBI:59789"/>
    </ligand>
</feature>
<dbReference type="RefSeq" id="WP_078695740.1">
    <property type="nucleotide sequence ID" value="NZ_FUYH01000004.1"/>
</dbReference>
<dbReference type="GO" id="GO:0030488">
    <property type="term" value="P:tRNA methylation"/>
    <property type="evidence" value="ECO:0007669"/>
    <property type="project" value="UniProtKB-UniRule"/>
</dbReference>
<comment type="similarity">
    <text evidence="4">Belongs to the class I-like SAM-binding methyltransferase superfamily. Cation-dependent O-methyltransferase family.</text>
</comment>
<organism evidence="5 6">
    <name type="scientific">Caloramator quimbayensis</name>
    <dbReference type="NCBI Taxonomy" id="1147123"/>
    <lineage>
        <taxon>Bacteria</taxon>
        <taxon>Bacillati</taxon>
        <taxon>Bacillota</taxon>
        <taxon>Clostridia</taxon>
        <taxon>Eubacteriales</taxon>
        <taxon>Clostridiaceae</taxon>
        <taxon>Caloramator</taxon>
    </lineage>
</organism>
<evidence type="ECO:0000313" key="5">
    <source>
        <dbReference type="EMBL" id="SKA81751.1"/>
    </source>
</evidence>
<dbReference type="InterPro" id="IPR043675">
    <property type="entry name" value="TrmR_methyltr"/>
</dbReference>
<feature type="binding site" evidence="4">
    <location>
        <position position="159"/>
    </location>
    <ligand>
        <name>Mg(2+)</name>
        <dbReference type="ChEBI" id="CHEBI:18420"/>
    </ligand>
</feature>
<feature type="binding site" evidence="4">
    <location>
        <position position="133"/>
    </location>
    <ligand>
        <name>Mg(2+)</name>
        <dbReference type="ChEBI" id="CHEBI:18420"/>
    </ligand>
</feature>
<reference evidence="6" key="1">
    <citation type="submission" date="2017-02" db="EMBL/GenBank/DDBJ databases">
        <authorList>
            <person name="Varghese N."/>
            <person name="Submissions S."/>
        </authorList>
    </citation>
    <scope>NUCLEOTIDE SEQUENCE [LARGE SCALE GENOMIC DNA]</scope>
    <source>
        <strain evidence="6">USBA 833</strain>
    </source>
</reference>
<protein>
    <recommendedName>
        <fullName evidence="4">tRNA 5-hydroxyuridine methyltransferase</fullName>
        <ecNumber evidence="4">2.1.1.-</ecNumber>
    </recommendedName>
    <alternativeName>
        <fullName evidence="4">ho5U methyltransferase</fullName>
    </alternativeName>
</protein>
<dbReference type="Gene3D" id="3.40.50.150">
    <property type="entry name" value="Vaccinia Virus protein VP39"/>
    <property type="match status" value="1"/>
</dbReference>
<feature type="binding site" evidence="4">
    <location>
        <begin position="115"/>
        <end position="116"/>
    </location>
    <ligand>
        <name>S-adenosyl-L-methionine</name>
        <dbReference type="ChEBI" id="CHEBI:59789"/>
    </ligand>
</feature>
<accession>A0A1T4WYS4</accession>
<dbReference type="EC" id="2.1.1.-" evidence="4"/>
<dbReference type="OrthoDB" id="9799672at2"/>
<dbReference type="PROSITE" id="PS51682">
    <property type="entry name" value="SAM_OMT_I"/>
    <property type="match status" value="1"/>
</dbReference>
<keyword evidence="4" id="KW-0479">Metal-binding</keyword>
<dbReference type="STRING" id="1147123.SAMN05443428_104110"/>
<dbReference type="SUPFAM" id="SSF53335">
    <property type="entry name" value="S-adenosyl-L-methionine-dependent methyltransferases"/>
    <property type="match status" value="1"/>
</dbReference>
<dbReference type="GO" id="GO:0008757">
    <property type="term" value="F:S-adenosylmethionine-dependent methyltransferase activity"/>
    <property type="evidence" value="ECO:0007669"/>
    <property type="project" value="TreeGrafter"/>
</dbReference>
<keyword evidence="6" id="KW-1185">Reference proteome</keyword>
<evidence type="ECO:0000256" key="1">
    <source>
        <dbReference type="ARBA" id="ARBA00022603"/>
    </source>
</evidence>
<keyword evidence="1 4" id="KW-0489">Methyltransferase</keyword>
<dbReference type="GO" id="GO:0016300">
    <property type="term" value="F:tRNA (uridine) methyltransferase activity"/>
    <property type="evidence" value="ECO:0007669"/>
    <property type="project" value="UniProtKB-UniRule"/>
</dbReference>
<dbReference type="InterPro" id="IPR050362">
    <property type="entry name" value="Cation-dep_OMT"/>
</dbReference>
<dbReference type="GO" id="GO:0008171">
    <property type="term" value="F:O-methyltransferase activity"/>
    <property type="evidence" value="ECO:0007669"/>
    <property type="project" value="InterPro"/>
</dbReference>
<keyword evidence="4" id="KW-0819">tRNA processing</keyword>
<comment type="function">
    <text evidence="4">Catalyzes the methylation of 5-hydroxyuridine (ho5U) to form 5-methoxyuridine (mo5U) at position 34 in tRNAs.</text>
</comment>
<dbReference type="PANTHER" id="PTHR10509:SF14">
    <property type="entry name" value="CAFFEOYL-COA O-METHYLTRANSFERASE 3-RELATED"/>
    <property type="match status" value="1"/>
</dbReference>
<dbReference type="Proteomes" id="UP000190105">
    <property type="component" value="Unassembled WGS sequence"/>
</dbReference>
<comment type="subunit">
    <text evidence="4">Homodimer.</text>
</comment>
<keyword evidence="2 4" id="KW-0808">Transferase</keyword>